<protein>
    <submittedName>
        <fullName evidence="2">Uncharacterized protein</fullName>
    </submittedName>
</protein>
<dbReference type="EMBL" id="JAKROA010000003">
    <property type="protein sequence ID" value="KAL5108342.1"/>
    <property type="molecule type" value="Genomic_DNA"/>
</dbReference>
<sequence length="95" mass="10635">MTRSFGYDQRGGGDSKLKPDKERKVSLLAQAPSLIYLTSARPSKVLLVLISHFVFAIQSTSSDRTHQLLLSNNPSIQSPWPPPPLLLPPFIHCYY</sequence>
<keyword evidence="3" id="KW-1185">Reference proteome</keyword>
<evidence type="ECO:0000313" key="3">
    <source>
        <dbReference type="Proteomes" id="UP001651158"/>
    </source>
</evidence>
<reference evidence="2 3" key="1">
    <citation type="journal article" date="2022" name="Front. Cell. Infect. Microbiol.">
        <title>The Genomes of Two Strains of Taenia crassiceps the Animal Model for the Study of Human Cysticercosis.</title>
        <authorList>
            <person name="Bobes R.J."/>
            <person name="Estrada K."/>
            <person name="Rios-Valencia D.G."/>
            <person name="Calderon-Gallegos A."/>
            <person name="de la Torre P."/>
            <person name="Carrero J.C."/>
            <person name="Sanchez-Flores A."/>
            <person name="Laclette J.P."/>
        </authorList>
    </citation>
    <scope>NUCLEOTIDE SEQUENCE [LARGE SCALE GENOMIC DNA]</scope>
    <source>
        <strain evidence="2">WFUcys</strain>
    </source>
</reference>
<dbReference type="Proteomes" id="UP001651158">
    <property type="component" value="Unassembled WGS sequence"/>
</dbReference>
<gene>
    <name evidence="2" type="ORF">TcWFU_000360</name>
</gene>
<proteinExistence type="predicted"/>
<organism evidence="2 3">
    <name type="scientific">Taenia crassiceps</name>
    <dbReference type="NCBI Taxonomy" id="6207"/>
    <lineage>
        <taxon>Eukaryota</taxon>
        <taxon>Metazoa</taxon>
        <taxon>Spiralia</taxon>
        <taxon>Lophotrochozoa</taxon>
        <taxon>Platyhelminthes</taxon>
        <taxon>Cestoda</taxon>
        <taxon>Eucestoda</taxon>
        <taxon>Cyclophyllidea</taxon>
        <taxon>Taeniidae</taxon>
        <taxon>Taenia</taxon>
    </lineage>
</organism>
<feature type="compositionally biased region" description="Basic and acidic residues" evidence="1">
    <location>
        <begin position="11"/>
        <end position="20"/>
    </location>
</feature>
<feature type="region of interest" description="Disordered" evidence="1">
    <location>
        <begin position="1"/>
        <end position="20"/>
    </location>
</feature>
<evidence type="ECO:0000256" key="1">
    <source>
        <dbReference type="SAM" id="MobiDB-lite"/>
    </source>
</evidence>
<accession>A0ABR4QFE3</accession>
<comment type="caution">
    <text evidence="2">The sequence shown here is derived from an EMBL/GenBank/DDBJ whole genome shotgun (WGS) entry which is preliminary data.</text>
</comment>
<evidence type="ECO:0000313" key="2">
    <source>
        <dbReference type="EMBL" id="KAL5108342.1"/>
    </source>
</evidence>
<name>A0ABR4QFE3_9CEST</name>